<dbReference type="AlphaFoldDB" id="A0A1J5P267"/>
<dbReference type="EMBL" id="MLJW01007159">
    <property type="protein sequence ID" value="OIQ65649.1"/>
    <property type="molecule type" value="Genomic_DNA"/>
</dbReference>
<proteinExistence type="predicted"/>
<feature type="compositionally biased region" description="Basic and acidic residues" evidence="1">
    <location>
        <begin position="109"/>
        <end position="118"/>
    </location>
</feature>
<sequence>MKTQRVELFLVGGRQALKRARCVELVVGIVAALHAAVEEIAGIGCLAVVGKFRVAAVDGKIGGRGGAVSVDQLRAGARKAKQVENIGLRAIGRAVGDAAQRVGQFVKRDPDQKARTDVGGKGGAAVVGRGVGRTHQPEKFQLRIPDGDLRLPLNRRSRRQCIDGRIALGGAIDEVRPDRRIVYEIAIVGPGGRAAAGSAIVDPDIDRDLVGDRR</sequence>
<name>A0A1J5P267_9ZZZZ</name>
<accession>A0A1J5P267</accession>
<protein>
    <submittedName>
        <fullName evidence="2">Uncharacterized protein</fullName>
    </submittedName>
</protein>
<gene>
    <name evidence="2" type="ORF">GALL_527890</name>
</gene>
<organism evidence="2">
    <name type="scientific">mine drainage metagenome</name>
    <dbReference type="NCBI Taxonomy" id="410659"/>
    <lineage>
        <taxon>unclassified sequences</taxon>
        <taxon>metagenomes</taxon>
        <taxon>ecological metagenomes</taxon>
    </lineage>
</organism>
<evidence type="ECO:0000313" key="2">
    <source>
        <dbReference type="EMBL" id="OIQ65649.1"/>
    </source>
</evidence>
<feature type="compositionally biased region" description="Gly residues" evidence="1">
    <location>
        <begin position="119"/>
        <end position="129"/>
    </location>
</feature>
<evidence type="ECO:0000256" key="1">
    <source>
        <dbReference type="SAM" id="MobiDB-lite"/>
    </source>
</evidence>
<feature type="region of interest" description="Disordered" evidence="1">
    <location>
        <begin position="109"/>
        <end position="129"/>
    </location>
</feature>
<reference evidence="2" key="1">
    <citation type="submission" date="2016-10" db="EMBL/GenBank/DDBJ databases">
        <title>Sequence of Gallionella enrichment culture.</title>
        <authorList>
            <person name="Poehlein A."/>
            <person name="Muehling M."/>
            <person name="Daniel R."/>
        </authorList>
    </citation>
    <scope>NUCLEOTIDE SEQUENCE</scope>
</reference>
<comment type="caution">
    <text evidence="2">The sequence shown here is derived from an EMBL/GenBank/DDBJ whole genome shotgun (WGS) entry which is preliminary data.</text>
</comment>